<protein>
    <recommendedName>
        <fullName evidence="4">GAG-pre-integrase domain-containing protein</fullName>
    </recommendedName>
</protein>
<organism evidence="2 3">
    <name type="scientific">Klebsormidium nitens</name>
    <name type="common">Green alga</name>
    <name type="synonym">Ulothrix nitens</name>
    <dbReference type="NCBI Taxonomy" id="105231"/>
    <lineage>
        <taxon>Eukaryota</taxon>
        <taxon>Viridiplantae</taxon>
        <taxon>Streptophyta</taxon>
        <taxon>Klebsormidiophyceae</taxon>
        <taxon>Klebsormidiales</taxon>
        <taxon>Klebsormidiaceae</taxon>
        <taxon>Klebsormidium</taxon>
    </lineage>
</organism>
<accession>A0A1Y1IUP1</accession>
<evidence type="ECO:0008006" key="4">
    <source>
        <dbReference type="Google" id="ProtNLM"/>
    </source>
</evidence>
<evidence type="ECO:0000313" key="3">
    <source>
        <dbReference type="Proteomes" id="UP000054558"/>
    </source>
</evidence>
<dbReference type="AlphaFoldDB" id="A0A1Y1IUP1"/>
<evidence type="ECO:0000313" key="2">
    <source>
        <dbReference type="EMBL" id="GAQ91958.1"/>
    </source>
</evidence>
<feature type="compositionally biased region" description="Basic and acidic residues" evidence="1">
    <location>
        <begin position="199"/>
        <end position="222"/>
    </location>
</feature>
<dbReference type="Proteomes" id="UP000054558">
    <property type="component" value="Unassembled WGS sequence"/>
</dbReference>
<keyword evidence="3" id="KW-1185">Reference proteome</keyword>
<feature type="region of interest" description="Disordered" evidence="1">
    <location>
        <begin position="63"/>
        <end position="86"/>
    </location>
</feature>
<dbReference type="OrthoDB" id="1932348at2759"/>
<feature type="compositionally biased region" description="Basic and acidic residues" evidence="1">
    <location>
        <begin position="229"/>
        <end position="242"/>
    </location>
</feature>
<reference evidence="2 3" key="1">
    <citation type="journal article" date="2014" name="Nat. Commun.">
        <title>Klebsormidium flaccidum genome reveals primary factors for plant terrestrial adaptation.</title>
        <authorList>
            <person name="Hori K."/>
            <person name="Maruyama F."/>
            <person name="Fujisawa T."/>
            <person name="Togashi T."/>
            <person name="Yamamoto N."/>
            <person name="Seo M."/>
            <person name="Sato S."/>
            <person name="Yamada T."/>
            <person name="Mori H."/>
            <person name="Tajima N."/>
            <person name="Moriyama T."/>
            <person name="Ikeuchi M."/>
            <person name="Watanabe M."/>
            <person name="Wada H."/>
            <person name="Kobayashi K."/>
            <person name="Saito M."/>
            <person name="Masuda T."/>
            <person name="Sasaki-Sekimoto Y."/>
            <person name="Mashiguchi K."/>
            <person name="Awai K."/>
            <person name="Shimojima M."/>
            <person name="Masuda S."/>
            <person name="Iwai M."/>
            <person name="Nobusawa T."/>
            <person name="Narise T."/>
            <person name="Kondo S."/>
            <person name="Saito H."/>
            <person name="Sato R."/>
            <person name="Murakawa M."/>
            <person name="Ihara Y."/>
            <person name="Oshima-Yamada Y."/>
            <person name="Ohtaka K."/>
            <person name="Satoh M."/>
            <person name="Sonobe K."/>
            <person name="Ishii M."/>
            <person name="Ohtani R."/>
            <person name="Kanamori-Sato M."/>
            <person name="Honoki R."/>
            <person name="Miyazaki D."/>
            <person name="Mochizuki H."/>
            <person name="Umetsu J."/>
            <person name="Higashi K."/>
            <person name="Shibata D."/>
            <person name="Kamiya Y."/>
            <person name="Sato N."/>
            <person name="Nakamura Y."/>
            <person name="Tabata S."/>
            <person name="Ida S."/>
            <person name="Kurokawa K."/>
            <person name="Ohta H."/>
        </authorList>
    </citation>
    <scope>NUCLEOTIDE SEQUENCE [LARGE SCALE GENOMIC DNA]</scope>
    <source>
        <strain evidence="2 3">NIES-2285</strain>
    </source>
</reference>
<proteinExistence type="predicted"/>
<gene>
    <name evidence="2" type="ORF">KFL_008910020</name>
</gene>
<dbReference type="EMBL" id="DF237840">
    <property type="protein sequence ID" value="GAQ91958.1"/>
    <property type="molecule type" value="Genomic_DNA"/>
</dbReference>
<feature type="region of interest" description="Disordered" evidence="1">
    <location>
        <begin position="126"/>
        <end position="146"/>
    </location>
</feature>
<feature type="compositionally biased region" description="Basic and acidic residues" evidence="1">
    <location>
        <begin position="177"/>
        <end position="189"/>
    </location>
</feature>
<evidence type="ECO:0000256" key="1">
    <source>
        <dbReference type="SAM" id="MobiDB-lite"/>
    </source>
</evidence>
<name>A0A1Y1IUP1_KLENI</name>
<sequence>MSIVCQPKATWEDTCLLVREAETPVLWYRRLGHAGYERLAKMVDLKHRSGCGDGLGWGVGQRGYDGPPRQESLDDATDHGGALSRTKRFGGAIEPDARGKGAGFATNARLDPELSAEAMVTANYTRDGSGSEEIGLPVEGDGDTEDLTKDEMADRRYPTRARRASKEWYRAITAAESGEHPKGSGEHSELPTYQKAIGGRRERALTEVDGRGDAILVGERDVGASQKTGEGEADSHEVGLQI</sequence>
<feature type="region of interest" description="Disordered" evidence="1">
    <location>
        <begin position="175"/>
        <end position="242"/>
    </location>
</feature>